<dbReference type="CDD" id="cd02274">
    <property type="entry name" value="DHDPR_N"/>
    <property type="match status" value="1"/>
</dbReference>
<keyword evidence="4 13" id="KW-0521">NADP</keyword>
<evidence type="ECO:0000256" key="10">
    <source>
        <dbReference type="ARBA" id="ARBA00038983"/>
    </source>
</evidence>
<dbReference type="Pfam" id="PF01113">
    <property type="entry name" value="DapB_N"/>
    <property type="match status" value="1"/>
</dbReference>
<feature type="binding site" evidence="13">
    <location>
        <begin position="7"/>
        <end position="12"/>
    </location>
    <ligand>
        <name>NAD(+)</name>
        <dbReference type="ChEBI" id="CHEBI:57540"/>
    </ligand>
</feature>
<feature type="active site" description="Proton donor/acceptor" evidence="13">
    <location>
        <position position="131"/>
    </location>
</feature>
<comment type="caution">
    <text evidence="13">Was originally thought to be a dihydrodipicolinate reductase (DHDPR), catalyzing the conversion of dihydrodipicolinate to tetrahydrodipicolinate. However, it was shown in E.coli that the substrate of the enzymatic reaction is not dihydrodipicolinate (DHDP) but in fact (2S,4S)-4-hydroxy-2,3,4,5-tetrahydrodipicolinic acid (HTPA), the product released by the DapA-catalyzed reaction.</text>
</comment>
<dbReference type="FunFam" id="3.30.360.10:FF:000009">
    <property type="entry name" value="4-hydroxy-tetrahydrodipicolinate reductase"/>
    <property type="match status" value="1"/>
</dbReference>
<feature type="binding site" evidence="13">
    <location>
        <position position="132"/>
    </location>
    <ligand>
        <name>(S)-2,3,4,5-tetrahydrodipicolinate</name>
        <dbReference type="ChEBI" id="CHEBI:16845"/>
    </ligand>
</feature>
<dbReference type="UniPathway" id="UPA00034">
    <property type="reaction ID" value="UER00018"/>
</dbReference>
<keyword evidence="7 13" id="KW-0520">NAD</keyword>
<dbReference type="GO" id="GO:0009089">
    <property type="term" value="P:lysine biosynthetic process via diaminopimelate"/>
    <property type="evidence" value="ECO:0007669"/>
    <property type="project" value="UniProtKB-UniRule"/>
</dbReference>
<evidence type="ECO:0000259" key="14">
    <source>
        <dbReference type="Pfam" id="PF01113"/>
    </source>
</evidence>
<comment type="subcellular location">
    <subcellularLocation>
        <location evidence="13">Cytoplasm</location>
    </subcellularLocation>
</comment>
<proteinExistence type="inferred from homology"/>
<comment type="catalytic activity">
    <reaction evidence="12 13">
        <text>(S)-2,3,4,5-tetrahydrodipicolinate + NAD(+) + H2O = (2S,4S)-4-hydroxy-2,3,4,5-tetrahydrodipicolinate + NADH + H(+)</text>
        <dbReference type="Rhea" id="RHEA:35323"/>
        <dbReference type="ChEBI" id="CHEBI:15377"/>
        <dbReference type="ChEBI" id="CHEBI:15378"/>
        <dbReference type="ChEBI" id="CHEBI:16845"/>
        <dbReference type="ChEBI" id="CHEBI:57540"/>
        <dbReference type="ChEBI" id="CHEBI:57945"/>
        <dbReference type="ChEBI" id="CHEBI:67139"/>
        <dbReference type="EC" id="1.17.1.8"/>
    </reaction>
</comment>
<feature type="domain" description="Dihydrodipicolinate reductase N-terminal" evidence="14">
    <location>
        <begin position="1"/>
        <end position="104"/>
    </location>
</feature>
<accession>A0A4Q9V0X3</accession>
<comment type="caution">
    <text evidence="16">The sequence shown here is derived from an EMBL/GenBank/DDBJ whole genome shotgun (WGS) entry which is preliminary data.</text>
</comment>
<feature type="binding site" evidence="13">
    <location>
        <begin position="141"/>
        <end position="142"/>
    </location>
    <ligand>
        <name>(S)-2,3,4,5-tetrahydrodipicolinate</name>
        <dbReference type="ChEBI" id="CHEBI:16845"/>
    </ligand>
</feature>
<dbReference type="InterPro" id="IPR022664">
    <property type="entry name" value="DapB_N_CS"/>
</dbReference>
<keyword evidence="6 13" id="KW-0560">Oxidoreductase</keyword>
<dbReference type="SUPFAM" id="SSF51735">
    <property type="entry name" value="NAD(P)-binding Rossmann-fold domains"/>
    <property type="match status" value="1"/>
</dbReference>
<evidence type="ECO:0000256" key="6">
    <source>
        <dbReference type="ARBA" id="ARBA00023002"/>
    </source>
</evidence>
<evidence type="ECO:0000256" key="13">
    <source>
        <dbReference type="HAMAP-Rule" id="MF_00102"/>
    </source>
</evidence>
<keyword evidence="5 13" id="KW-0220">Diaminopimelate biosynthesis</keyword>
<evidence type="ECO:0000256" key="11">
    <source>
        <dbReference type="ARBA" id="ARBA00049080"/>
    </source>
</evidence>
<dbReference type="Gene3D" id="3.40.50.720">
    <property type="entry name" value="NAD(P)-binding Rossmann-like Domain"/>
    <property type="match status" value="1"/>
</dbReference>
<evidence type="ECO:0000256" key="1">
    <source>
        <dbReference type="ARBA" id="ARBA00006642"/>
    </source>
</evidence>
<evidence type="ECO:0000256" key="3">
    <source>
        <dbReference type="ARBA" id="ARBA00022605"/>
    </source>
</evidence>
<dbReference type="PANTHER" id="PTHR20836">
    <property type="entry name" value="DIHYDRODIPICOLINATE REDUCTASE"/>
    <property type="match status" value="1"/>
</dbReference>
<feature type="binding site" evidence="13">
    <location>
        <begin position="101"/>
        <end position="104"/>
    </location>
    <ligand>
        <name>NAD(+)</name>
        <dbReference type="ChEBI" id="CHEBI:57540"/>
    </ligand>
</feature>
<dbReference type="OrthoDB" id="9790352at2"/>
<reference evidence="16 17" key="1">
    <citation type="submission" date="2019-02" db="EMBL/GenBank/DDBJ databases">
        <title>Arcanobacterium bovis sp. nov., isolated from the milk of a cow with mastitis.</title>
        <authorList>
            <person name="Sammra O."/>
            <person name="Foster G."/>
            <person name="Hassan A."/>
            <person name="Alssahen M."/>
            <person name="Laemmler C."/>
            <person name="Borowiak M."/>
            <person name="Malorny B."/>
            <person name="Abdulmawjood A."/>
        </authorList>
    </citation>
    <scope>NUCLEOTIDE SEQUENCE [LARGE SCALE GENOMIC DNA]</scope>
    <source>
        <strain evidence="16 17">C605018/01/1</strain>
    </source>
</reference>
<dbReference type="InterPro" id="IPR000846">
    <property type="entry name" value="DapB_N"/>
</dbReference>
<evidence type="ECO:0000256" key="5">
    <source>
        <dbReference type="ARBA" id="ARBA00022915"/>
    </source>
</evidence>
<dbReference type="GO" id="GO:0005829">
    <property type="term" value="C:cytosol"/>
    <property type="evidence" value="ECO:0007669"/>
    <property type="project" value="TreeGrafter"/>
</dbReference>
<dbReference type="GO" id="GO:0051287">
    <property type="term" value="F:NAD binding"/>
    <property type="evidence" value="ECO:0007669"/>
    <property type="project" value="UniProtKB-UniRule"/>
</dbReference>
<name>A0A4Q9V0X3_9ACTO</name>
<dbReference type="PROSITE" id="PS01298">
    <property type="entry name" value="DAPB"/>
    <property type="match status" value="1"/>
</dbReference>
<evidence type="ECO:0000256" key="8">
    <source>
        <dbReference type="ARBA" id="ARBA00023154"/>
    </source>
</evidence>
<dbReference type="GO" id="GO:0008839">
    <property type="term" value="F:4-hydroxy-tetrahydrodipicolinate reductase"/>
    <property type="evidence" value="ECO:0007669"/>
    <property type="project" value="UniProtKB-UniRule"/>
</dbReference>
<dbReference type="PANTHER" id="PTHR20836:SF0">
    <property type="entry name" value="4-HYDROXY-TETRAHYDRODIPICOLINATE REDUCTASE 1, CHLOROPLASTIC-RELATED"/>
    <property type="match status" value="1"/>
</dbReference>
<dbReference type="GO" id="GO:0050661">
    <property type="term" value="F:NADP binding"/>
    <property type="evidence" value="ECO:0007669"/>
    <property type="project" value="UniProtKB-UniRule"/>
</dbReference>
<dbReference type="PIRSF" id="PIRSF000161">
    <property type="entry name" value="DHPR"/>
    <property type="match status" value="1"/>
</dbReference>
<evidence type="ECO:0000256" key="7">
    <source>
        <dbReference type="ARBA" id="ARBA00023027"/>
    </source>
</evidence>
<dbReference type="SUPFAM" id="SSF55347">
    <property type="entry name" value="Glyceraldehyde-3-phosphate dehydrogenase-like, C-terminal domain"/>
    <property type="match status" value="1"/>
</dbReference>
<feature type="domain" description="Dihydrodipicolinate reductase C-terminal" evidence="15">
    <location>
        <begin position="108"/>
        <end position="241"/>
    </location>
</feature>
<keyword evidence="2 13" id="KW-0963">Cytoplasm</keyword>
<evidence type="ECO:0000259" key="15">
    <source>
        <dbReference type="Pfam" id="PF05173"/>
    </source>
</evidence>
<dbReference type="InterPro" id="IPR023940">
    <property type="entry name" value="DHDPR_bac"/>
</dbReference>
<keyword evidence="3 13" id="KW-0028">Amino-acid biosynthesis</keyword>
<feature type="binding site" evidence="13">
    <location>
        <begin position="75"/>
        <end position="77"/>
    </location>
    <ligand>
        <name>NAD(+)</name>
        <dbReference type="ChEBI" id="CHEBI:57540"/>
    </ligand>
</feature>
<comment type="pathway">
    <text evidence="9 13">Amino-acid biosynthesis; L-lysine biosynthesis via DAP pathway; (S)-tetrahydrodipicolinate from L-aspartate: step 4/4.</text>
</comment>
<comment type="caution">
    <text evidence="13">Lacks conserved residue(s) required for the propagation of feature annotation.</text>
</comment>
<comment type="similarity">
    <text evidence="1 13">Belongs to the DapB family.</text>
</comment>
<dbReference type="Proteomes" id="UP000293036">
    <property type="component" value="Unassembled WGS sequence"/>
</dbReference>
<evidence type="ECO:0000256" key="4">
    <source>
        <dbReference type="ARBA" id="ARBA00022857"/>
    </source>
</evidence>
<dbReference type="HAMAP" id="MF_00102">
    <property type="entry name" value="DapB"/>
    <property type="match status" value="1"/>
</dbReference>
<dbReference type="RefSeq" id="WP_131279676.1">
    <property type="nucleotide sequence ID" value="NZ_JBHSLR010000009.1"/>
</dbReference>
<evidence type="ECO:0000256" key="9">
    <source>
        <dbReference type="ARBA" id="ARBA00037922"/>
    </source>
</evidence>
<protein>
    <recommendedName>
        <fullName evidence="10 13">4-hydroxy-tetrahydrodipicolinate reductase</fullName>
        <shortName evidence="13">HTPA reductase</shortName>
        <ecNumber evidence="10 13">1.17.1.8</ecNumber>
    </recommendedName>
</protein>
<dbReference type="AlphaFoldDB" id="A0A4Q9V0X3"/>
<dbReference type="InterPro" id="IPR036291">
    <property type="entry name" value="NAD(P)-bd_dom_sf"/>
</dbReference>
<dbReference type="NCBIfam" id="TIGR00036">
    <property type="entry name" value="dapB"/>
    <property type="match status" value="1"/>
</dbReference>
<dbReference type="EC" id="1.17.1.8" evidence="10 13"/>
<dbReference type="InterPro" id="IPR022663">
    <property type="entry name" value="DapB_C"/>
</dbReference>
<dbReference type="GO" id="GO:0016726">
    <property type="term" value="F:oxidoreductase activity, acting on CH or CH2 groups, NAD or NADP as acceptor"/>
    <property type="evidence" value="ECO:0007669"/>
    <property type="project" value="UniProtKB-UniRule"/>
</dbReference>
<feature type="active site" description="Proton donor" evidence="13">
    <location>
        <position position="135"/>
    </location>
</feature>
<evidence type="ECO:0000256" key="2">
    <source>
        <dbReference type="ARBA" id="ARBA00022490"/>
    </source>
</evidence>
<dbReference type="Gene3D" id="3.30.360.10">
    <property type="entry name" value="Dihydrodipicolinate Reductase, domain 2"/>
    <property type="match status" value="1"/>
</dbReference>
<gene>
    <name evidence="13" type="primary">dapB</name>
    <name evidence="16" type="ORF">EZJ44_02135</name>
</gene>
<organism evidence="16 17">
    <name type="scientific">Arcanobacterium bovis</name>
    <dbReference type="NCBI Taxonomy" id="2529275"/>
    <lineage>
        <taxon>Bacteria</taxon>
        <taxon>Bacillati</taxon>
        <taxon>Actinomycetota</taxon>
        <taxon>Actinomycetes</taxon>
        <taxon>Actinomycetales</taxon>
        <taxon>Actinomycetaceae</taxon>
        <taxon>Arcanobacterium</taxon>
    </lineage>
</organism>
<comment type="catalytic activity">
    <reaction evidence="11 13">
        <text>(S)-2,3,4,5-tetrahydrodipicolinate + NADP(+) + H2O = (2S,4S)-4-hydroxy-2,3,4,5-tetrahydrodipicolinate + NADPH + H(+)</text>
        <dbReference type="Rhea" id="RHEA:35331"/>
        <dbReference type="ChEBI" id="CHEBI:15377"/>
        <dbReference type="ChEBI" id="CHEBI:15378"/>
        <dbReference type="ChEBI" id="CHEBI:16845"/>
        <dbReference type="ChEBI" id="CHEBI:57783"/>
        <dbReference type="ChEBI" id="CHEBI:58349"/>
        <dbReference type="ChEBI" id="CHEBI:67139"/>
        <dbReference type="EC" id="1.17.1.8"/>
    </reaction>
</comment>
<dbReference type="EMBL" id="SJDT01000002">
    <property type="protein sequence ID" value="TBW22734.1"/>
    <property type="molecule type" value="Genomic_DNA"/>
</dbReference>
<comment type="subunit">
    <text evidence="13">Homotetramer.</text>
</comment>
<evidence type="ECO:0000313" key="17">
    <source>
        <dbReference type="Proteomes" id="UP000293036"/>
    </source>
</evidence>
<dbReference type="GO" id="GO:0019877">
    <property type="term" value="P:diaminopimelate biosynthetic process"/>
    <property type="evidence" value="ECO:0007669"/>
    <property type="project" value="UniProtKB-UniRule"/>
</dbReference>
<comment type="function">
    <text evidence="13">Catalyzes the conversion of 4-hydroxy-tetrahydrodipicolinate (HTPA) to tetrahydrodipicolinate.</text>
</comment>
<evidence type="ECO:0000313" key="16">
    <source>
        <dbReference type="EMBL" id="TBW22734.1"/>
    </source>
</evidence>
<keyword evidence="8 13" id="KW-0457">Lysine biosynthesis</keyword>
<sequence>MKVAVVGAHGRMGATVVQAVNNAPDLELVAQLDAADAISAQSLNGAEVAVEFTVPSQTDDNVHALLDAGVHVVVGTTGWTPERLARVHEHARQLGKGVLIAPNFSISAVLVMHFAKQAAAHFESVEIIELHHPNKVDAPSGTAVSTAKGIAEVRAAAGMSPCPDATESDPLGARGAVIDGINVHAVRLRGLNAHEEVVFGNPGEQLILRQDSFDRESFMPGVLLAVRKVGESSGLTVGLESYLGLDG</sequence>
<evidence type="ECO:0000256" key="12">
    <source>
        <dbReference type="ARBA" id="ARBA00049396"/>
    </source>
</evidence>
<dbReference type="Pfam" id="PF05173">
    <property type="entry name" value="DapB_C"/>
    <property type="match status" value="1"/>
</dbReference>
<feature type="binding site" evidence="13">
    <location>
        <position position="33"/>
    </location>
    <ligand>
        <name>NAD(+)</name>
        <dbReference type="ChEBI" id="CHEBI:57540"/>
    </ligand>
</feature>
<keyword evidence="17" id="KW-1185">Reference proteome</keyword>